<dbReference type="Pfam" id="PF13449">
    <property type="entry name" value="Phytase-like"/>
    <property type="match status" value="1"/>
</dbReference>
<dbReference type="InterPro" id="IPR006311">
    <property type="entry name" value="TAT_signal"/>
</dbReference>
<dbReference type="PANTHER" id="PTHR37957:SF1">
    <property type="entry name" value="PHYTASE-LIKE DOMAIN-CONTAINING PROTEIN"/>
    <property type="match status" value="1"/>
</dbReference>
<dbReference type="SUPFAM" id="SSF50969">
    <property type="entry name" value="YVTN repeat-like/Quinoprotein amine dehydrogenase"/>
    <property type="match status" value="1"/>
</dbReference>
<comment type="caution">
    <text evidence="3">The sequence shown here is derived from an EMBL/GenBank/DDBJ whole genome shotgun (WGS) entry which is preliminary data.</text>
</comment>
<dbReference type="AlphaFoldDB" id="A0A0D0MTQ8"/>
<evidence type="ECO:0000259" key="2">
    <source>
        <dbReference type="Pfam" id="PF13449"/>
    </source>
</evidence>
<dbReference type="RefSeq" id="WP_042577474.1">
    <property type="nucleotide sequence ID" value="NZ_JXQQ01000008.1"/>
</dbReference>
<dbReference type="InterPro" id="IPR027372">
    <property type="entry name" value="Phytase-like_dom"/>
</dbReference>
<accession>A0A0D0MTQ8</accession>
<dbReference type="PANTHER" id="PTHR37957">
    <property type="entry name" value="BLR7070 PROTEIN"/>
    <property type="match status" value="1"/>
</dbReference>
<feature type="domain" description="Phytase-like" evidence="2">
    <location>
        <begin position="64"/>
        <end position="372"/>
    </location>
</feature>
<gene>
    <name evidence="3" type="ORF">RT97_03930</name>
</gene>
<dbReference type="PROSITE" id="PS51257">
    <property type="entry name" value="PROKAR_LIPOPROTEIN"/>
    <property type="match status" value="1"/>
</dbReference>
<sequence length="389" mass="41722">MRATARTHLSPPLPTRRSLLGSAAAALALGLAGCGSAAPVPATGRLRCIAEARWAHRLHIEDTTAGGLSGIDYDAARGEYLLISDDRSDLAPVRCYTARWPLPQAAQPEPTGVVELQRPGGGPWPDRRHAIAGLPVPDPEAIRLRSSTGTLLWTSEGDIARGFGPALYESARDGRFLREFALPAMFTPDPAQRRGPRDNLTFEGIALTPDGRFAWLSMENALIQDGPIPSVRAPGGPCRFTQVDLDTGKTTRQIAYVPDAIPLRPLIPGSYADNGVSEVLMLDAHRMLVLERAYATGAGNSLRLYEVDTRAASDVLAVDALAPGNHQPVAKTLVADFAALGLSRLDNTEGMCWGPPLANGNRLLVVVSDDNFNPLQVTQFAAFEYIDRP</sequence>
<dbReference type="PROSITE" id="PS51318">
    <property type="entry name" value="TAT"/>
    <property type="match status" value="1"/>
</dbReference>
<feature type="signal peptide" evidence="1">
    <location>
        <begin position="1"/>
        <end position="37"/>
    </location>
</feature>
<organism evidence="3 4">
    <name type="scientific">Variovorax paradoxus</name>
    <dbReference type="NCBI Taxonomy" id="34073"/>
    <lineage>
        <taxon>Bacteria</taxon>
        <taxon>Pseudomonadati</taxon>
        <taxon>Pseudomonadota</taxon>
        <taxon>Betaproteobacteria</taxon>
        <taxon>Burkholderiales</taxon>
        <taxon>Comamonadaceae</taxon>
        <taxon>Variovorax</taxon>
    </lineage>
</organism>
<evidence type="ECO:0000313" key="3">
    <source>
        <dbReference type="EMBL" id="KIQ35921.1"/>
    </source>
</evidence>
<keyword evidence="1" id="KW-0732">Signal</keyword>
<feature type="chain" id="PRO_5002217111" description="Phytase-like domain-containing protein" evidence="1">
    <location>
        <begin position="38"/>
        <end position="389"/>
    </location>
</feature>
<evidence type="ECO:0000256" key="1">
    <source>
        <dbReference type="SAM" id="SignalP"/>
    </source>
</evidence>
<proteinExistence type="predicted"/>
<evidence type="ECO:0000313" key="4">
    <source>
        <dbReference type="Proteomes" id="UP000032067"/>
    </source>
</evidence>
<reference evidence="3 4" key="1">
    <citation type="submission" date="2014-12" db="EMBL/GenBank/DDBJ databases">
        <title>16Stimator: statistical estimation of ribosomal gene copy numbers from draft genome assemblies.</title>
        <authorList>
            <person name="Perisin M.A."/>
            <person name="Vetter M."/>
            <person name="Gilbert J.A."/>
            <person name="Bergelson J."/>
        </authorList>
    </citation>
    <scope>NUCLEOTIDE SEQUENCE [LARGE SCALE GENOMIC DNA]</scope>
    <source>
        <strain evidence="3 4">MEDvA23</strain>
    </source>
</reference>
<name>A0A0D0MTQ8_VARPD</name>
<dbReference type="Proteomes" id="UP000032067">
    <property type="component" value="Unassembled WGS sequence"/>
</dbReference>
<dbReference type="InterPro" id="IPR011044">
    <property type="entry name" value="Quino_amine_DH_bsu"/>
</dbReference>
<dbReference type="OrthoDB" id="9798539at2"/>
<dbReference type="EMBL" id="JXQQ01000008">
    <property type="protein sequence ID" value="KIQ35921.1"/>
    <property type="molecule type" value="Genomic_DNA"/>
</dbReference>
<protein>
    <recommendedName>
        <fullName evidence="2">Phytase-like domain-containing protein</fullName>
    </recommendedName>
</protein>